<feature type="domain" description="DUF4261" evidence="2">
    <location>
        <begin position="236"/>
        <end position="309"/>
    </location>
</feature>
<evidence type="ECO:0000259" key="2">
    <source>
        <dbReference type="Pfam" id="PF14080"/>
    </source>
</evidence>
<accession>A0A0J9BNV9</accession>
<dbReference type="GeneID" id="93164263"/>
<feature type="compositionally biased region" description="Acidic residues" evidence="1">
    <location>
        <begin position="83"/>
        <end position="102"/>
    </location>
</feature>
<evidence type="ECO:0000313" key="4">
    <source>
        <dbReference type="Proteomes" id="UP000037392"/>
    </source>
</evidence>
<dbReference type="RefSeq" id="WP_048930878.1">
    <property type="nucleotide sequence ID" value="NZ_KQ235883.1"/>
</dbReference>
<dbReference type="AlphaFoldDB" id="A0A0J9BNV9"/>
<gene>
    <name evidence="3" type="ORF">HMPREF9470_04794</name>
</gene>
<dbReference type="EMBL" id="ADLK01000037">
    <property type="protein sequence ID" value="KMW14488.1"/>
    <property type="molecule type" value="Genomic_DNA"/>
</dbReference>
<protein>
    <recommendedName>
        <fullName evidence="2">DUF4261 domain-containing protein</fullName>
    </recommendedName>
</protein>
<evidence type="ECO:0000256" key="1">
    <source>
        <dbReference type="SAM" id="MobiDB-lite"/>
    </source>
</evidence>
<sequence length="314" mass="34987">MSIHAAFSAKARKKEGLINAVRKQASDQGLEVQEGEEGLNQDREEETGSFVGFVLLAGPMWDRSQFKSDMELMWGIECVEEEDAEVNAEANAEEDEAEDDAGGSDHAEDVMLFNVSNMRVMAALMDVPVPDKEAEIHAANNYMWPEAVEIVKTHQAQLIVAIMGKDAPVLERGKLFVKVLAALCRQKNVLGIYTSGTVFQPQFYLDASEMLRDGGLPILNWIYFGLYQTEKGWNTYTYGMKSFGKDEMEILEAVADPRELRDFLLNLVCYVLDEDVVLRDGETIGFSAQQKLPIVRSKGVSLDGDTLKIAYPTP</sequence>
<comment type="caution">
    <text evidence="3">The sequence shown here is derived from an EMBL/GenBank/DDBJ whole genome shotgun (WGS) entry which is preliminary data.</text>
</comment>
<organism evidence="3 4">
    <name type="scientific">[Clostridium] citroniae WAL-19142</name>
    <dbReference type="NCBI Taxonomy" id="742734"/>
    <lineage>
        <taxon>Bacteria</taxon>
        <taxon>Bacillati</taxon>
        <taxon>Bacillota</taxon>
        <taxon>Clostridia</taxon>
        <taxon>Lachnospirales</taxon>
        <taxon>Lachnospiraceae</taxon>
        <taxon>Enterocloster</taxon>
    </lineage>
</organism>
<feature type="region of interest" description="Disordered" evidence="1">
    <location>
        <begin position="23"/>
        <end position="44"/>
    </location>
</feature>
<feature type="region of interest" description="Disordered" evidence="1">
    <location>
        <begin position="83"/>
        <end position="105"/>
    </location>
</feature>
<dbReference type="Proteomes" id="UP000037392">
    <property type="component" value="Unassembled WGS sequence"/>
</dbReference>
<dbReference type="InterPro" id="IPR025357">
    <property type="entry name" value="DUF4261"/>
</dbReference>
<dbReference type="PATRIC" id="fig|742734.4.peg.5136"/>
<feature type="compositionally biased region" description="Acidic residues" evidence="1">
    <location>
        <begin position="33"/>
        <end position="44"/>
    </location>
</feature>
<proteinExistence type="predicted"/>
<dbReference type="Pfam" id="PF14080">
    <property type="entry name" value="DUF4261"/>
    <property type="match status" value="1"/>
</dbReference>
<name>A0A0J9BNV9_9FIRM</name>
<reference evidence="3 4" key="1">
    <citation type="submission" date="2011-04" db="EMBL/GenBank/DDBJ databases">
        <title>The Genome Sequence of Clostridium citroniae WAL-19142.</title>
        <authorList>
            <consortium name="The Broad Institute Genome Sequencing Platform"/>
            <person name="Earl A."/>
            <person name="Ward D."/>
            <person name="Feldgarden M."/>
            <person name="Gevers D."/>
            <person name="Warren Y.A."/>
            <person name="Tyrrell K.L."/>
            <person name="Citron D.M."/>
            <person name="Goldstein E.J."/>
            <person name="Daigneault M."/>
            <person name="Allen-Vercoe E."/>
            <person name="Young S.K."/>
            <person name="Zeng Q."/>
            <person name="Gargeya S."/>
            <person name="Fitzgerald M."/>
            <person name="Haas B."/>
            <person name="Abouelleil A."/>
            <person name="Alvarado L."/>
            <person name="Arachchi H.M."/>
            <person name="Berlin A."/>
            <person name="Brown A."/>
            <person name="Chapman S.B."/>
            <person name="Chen Z."/>
            <person name="Dunbar C."/>
            <person name="Freedman E."/>
            <person name="Gearin G."/>
            <person name="Gellesch M."/>
            <person name="Goldberg J."/>
            <person name="Griggs A."/>
            <person name="Gujja S."/>
            <person name="Heilman E.R."/>
            <person name="Heiman D."/>
            <person name="Howarth C."/>
            <person name="Larson L."/>
            <person name="Lui A."/>
            <person name="MacDonald P.J."/>
            <person name="Mehta T."/>
            <person name="Montmayeur A."/>
            <person name="Murphy C."/>
            <person name="Neiman D."/>
            <person name="Pearson M."/>
            <person name="Priest M."/>
            <person name="Roberts A."/>
            <person name="Saif S."/>
            <person name="Shea T."/>
            <person name="Shenoy N."/>
            <person name="Sisk P."/>
            <person name="Stolte C."/>
            <person name="Sykes S."/>
            <person name="White J."/>
            <person name="Yandava C."/>
            <person name="Wortman J."/>
            <person name="Nusbaum C."/>
            <person name="Birren B."/>
        </authorList>
    </citation>
    <scope>NUCLEOTIDE SEQUENCE [LARGE SCALE GENOMIC DNA]</scope>
    <source>
        <strain evidence="3 4">WAL-19142</strain>
    </source>
</reference>
<dbReference type="OrthoDB" id="4827574at2"/>
<evidence type="ECO:0000313" key="3">
    <source>
        <dbReference type="EMBL" id="KMW14488.1"/>
    </source>
</evidence>